<dbReference type="KEGG" id="thei:K1720_06975"/>
<evidence type="ECO:0000256" key="1">
    <source>
        <dbReference type="SAM" id="Phobius"/>
    </source>
</evidence>
<gene>
    <name evidence="2" type="ORF">K1720_06975</name>
</gene>
<keyword evidence="3" id="KW-1185">Reference proteome</keyword>
<reference evidence="2 3" key="1">
    <citation type="submission" date="2021-08" db="EMBL/GenBank/DDBJ databases">
        <title>Thermococcus onnuriiensis IOH2.</title>
        <authorList>
            <person name="Park Y.-J."/>
        </authorList>
    </citation>
    <scope>NUCLEOTIDE SEQUENCE [LARGE SCALE GENOMIC DNA]</scope>
    <source>
        <strain evidence="2 3">IOH2</strain>
    </source>
</reference>
<feature type="transmembrane region" description="Helical" evidence="1">
    <location>
        <begin position="23"/>
        <end position="51"/>
    </location>
</feature>
<proteinExistence type="predicted"/>
<evidence type="ECO:0000313" key="3">
    <source>
        <dbReference type="Proteomes" id="UP001056425"/>
    </source>
</evidence>
<evidence type="ECO:0000313" key="2">
    <source>
        <dbReference type="EMBL" id="USG99282.1"/>
    </source>
</evidence>
<keyword evidence="1" id="KW-0472">Membrane</keyword>
<dbReference type="EMBL" id="CP080572">
    <property type="protein sequence ID" value="USG99282.1"/>
    <property type="molecule type" value="Genomic_DNA"/>
</dbReference>
<dbReference type="RefSeq" id="WP_251947976.1">
    <property type="nucleotide sequence ID" value="NZ_CP080572.1"/>
</dbReference>
<accession>A0A9E7M988</accession>
<feature type="transmembrane region" description="Helical" evidence="1">
    <location>
        <begin position="72"/>
        <end position="98"/>
    </location>
</feature>
<keyword evidence="1" id="KW-0812">Transmembrane</keyword>
<dbReference type="Proteomes" id="UP001056425">
    <property type="component" value="Chromosome"/>
</dbReference>
<sequence length="107" mass="11753">MADVEMAKMLIKVGGILSVIEPFLIAFMLLLTVIGVLFAVPFAILGFWIYNRANECIELIENEEYKKAKDKLLIPAIIALILTSRVGGILMLLGLVLLPSEESTSAF</sequence>
<organism evidence="2 3">
    <name type="scientific">Thermococcus argininiproducens</name>
    <dbReference type="NCBI Taxonomy" id="2866384"/>
    <lineage>
        <taxon>Archaea</taxon>
        <taxon>Methanobacteriati</taxon>
        <taxon>Methanobacteriota</taxon>
        <taxon>Thermococci</taxon>
        <taxon>Thermococcales</taxon>
        <taxon>Thermococcaceae</taxon>
        <taxon>Thermococcus</taxon>
    </lineage>
</organism>
<keyword evidence="1" id="KW-1133">Transmembrane helix</keyword>
<name>A0A9E7M988_9EURY</name>
<dbReference type="GeneID" id="72778076"/>
<dbReference type="AlphaFoldDB" id="A0A9E7M988"/>
<protein>
    <submittedName>
        <fullName evidence="2">Uncharacterized protein</fullName>
    </submittedName>
</protein>